<dbReference type="PANTHER" id="PTHR43792">
    <property type="entry name" value="GNAT FAMILY, PUTATIVE (AFU_ORTHOLOGUE AFUA_3G00765)-RELATED-RELATED"/>
    <property type="match status" value="1"/>
</dbReference>
<name>B7VNY4_VIBA3</name>
<dbReference type="InterPro" id="IPR000182">
    <property type="entry name" value="GNAT_dom"/>
</dbReference>
<sequence>MAVAVAVAVAVRLCFSDLDGRFECVWLRYWALAYKDEKERSMFKIETERLIIRDMNPSDEDAFVAMSQDAKYQRFYDESDCDPIKYKELTNLFIAQASEEPRKSYQLAVEYKSTGQFIGTVCLRLEDNQQASMGCAFSRSHQGHKLSNEAALALADFGFSTLGVHRIYAETISKNLPAIKLCKSLGMRKEAHFREHRFFKGRWWDTVVLAVLRSEWAKALPSS</sequence>
<dbReference type="SUPFAM" id="SSF55729">
    <property type="entry name" value="Acyl-CoA N-acyltransferases (Nat)"/>
    <property type="match status" value="1"/>
</dbReference>
<dbReference type="AlphaFoldDB" id="B7VNY4"/>
<evidence type="ECO:0000313" key="2">
    <source>
        <dbReference type="EMBL" id="CAV18716.1"/>
    </source>
</evidence>
<organism evidence="2 3">
    <name type="scientific">Vibrio atlanticus (strain LGP32)</name>
    <name type="common">Vibrio splendidus (strain Mel32)</name>
    <dbReference type="NCBI Taxonomy" id="575788"/>
    <lineage>
        <taxon>Bacteria</taxon>
        <taxon>Pseudomonadati</taxon>
        <taxon>Pseudomonadota</taxon>
        <taxon>Gammaproteobacteria</taxon>
        <taxon>Vibrionales</taxon>
        <taxon>Vibrionaceae</taxon>
        <taxon>Vibrio</taxon>
    </lineage>
</organism>
<dbReference type="PROSITE" id="PS51186">
    <property type="entry name" value="GNAT"/>
    <property type="match status" value="1"/>
</dbReference>
<protein>
    <submittedName>
        <fullName evidence="2">Acetyltransferase</fullName>
    </submittedName>
</protein>
<dbReference type="eggNOG" id="COG1670">
    <property type="taxonomic scope" value="Bacteria"/>
</dbReference>
<dbReference type="Pfam" id="PF13302">
    <property type="entry name" value="Acetyltransf_3"/>
    <property type="match status" value="1"/>
</dbReference>
<evidence type="ECO:0000313" key="3">
    <source>
        <dbReference type="Proteomes" id="UP000009100"/>
    </source>
</evidence>
<feature type="domain" description="N-acetyltransferase" evidence="1">
    <location>
        <begin position="50"/>
        <end position="205"/>
    </location>
</feature>
<reference evidence="2 3" key="1">
    <citation type="submission" date="2009-02" db="EMBL/GenBank/DDBJ databases">
        <title>Vibrio splendidus str. LGP32 complete genome.</title>
        <authorList>
            <person name="Mazel D."/>
            <person name="Le Roux F."/>
        </authorList>
    </citation>
    <scope>NUCLEOTIDE SEQUENCE [LARGE SCALE GENOMIC DNA]</scope>
    <source>
        <strain evidence="2 3">LGP32</strain>
    </source>
</reference>
<dbReference type="Gene3D" id="3.40.630.30">
    <property type="match status" value="1"/>
</dbReference>
<dbReference type="HOGENOM" id="CLU_013985_3_6_6"/>
<dbReference type="InterPro" id="IPR051531">
    <property type="entry name" value="N-acetyltransferase"/>
</dbReference>
<dbReference type="PANTHER" id="PTHR43792:SF1">
    <property type="entry name" value="N-ACETYLTRANSFERASE DOMAIN-CONTAINING PROTEIN"/>
    <property type="match status" value="1"/>
</dbReference>
<dbReference type="GO" id="GO:0016747">
    <property type="term" value="F:acyltransferase activity, transferring groups other than amino-acyl groups"/>
    <property type="evidence" value="ECO:0007669"/>
    <property type="project" value="InterPro"/>
</dbReference>
<dbReference type="Proteomes" id="UP000009100">
    <property type="component" value="Chromosome 1"/>
</dbReference>
<proteinExistence type="predicted"/>
<gene>
    <name evidence="2" type="ordered locus">VS_1547</name>
</gene>
<dbReference type="KEGG" id="vsp:VS_1547"/>
<dbReference type="STRING" id="575788.VS_1547"/>
<dbReference type="EMBL" id="FM954972">
    <property type="protein sequence ID" value="CAV18716.1"/>
    <property type="molecule type" value="Genomic_DNA"/>
</dbReference>
<dbReference type="InterPro" id="IPR016181">
    <property type="entry name" value="Acyl_CoA_acyltransferase"/>
</dbReference>
<evidence type="ECO:0000259" key="1">
    <source>
        <dbReference type="PROSITE" id="PS51186"/>
    </source>
</evidence>
<accession>B7VNY4</accession>